<keyword evidence="6 10" id="KW-0347">Helicase</keyword>
<dbReference type="InterPro" id="IPR006483">
    <property type="entry name" value="CRISPR-assoc_Cas3_HD"/>
</dbReference>
<evidence type="ECO:0000259" key="9">
    <source>
        <dbReference type="PROSITE" id="PS51643"/>
    </source>
</evidence>
<comment type="similarity">
    <text evidence="2">In the central section; belongs to the CRISPR-associated helicase Cas3 family.</text>
</comment>
<dbReference type="Gene3D" id="1.10.3210.30">
    <property type="match status" value="1"/>
</dbReference>
<protein>
    <submittedName>
        <fullName evidence="10">Helicase-like protein</fullName>
    </submittedName>
</protein>
<dbReference type="GO" id="GO:0004386">
    <property type="term" value="F:helicase activity"/>
    <property type="evidence" value="ECO:0007669"/>
    <property type="project" value="UniProtKB-KW"/>
</dbReference>
<evidence type="ECO:0000256" key="3">
    <source>
        <dbReference type="ARBA" id="ARBA00022723"/>
    </source>
</evidence>
<keyword evidence="8" id="KW-0051">Antiviral defense</keyword>
<dbReference type="Pfam" id="PF00270">
    <property type="entry name" value="DEAD"/>
    <property type="match status" value="1"/>
</dbReference>
<evidence type="ECO:0000256" key="2">
    <source>
        <dbReference type="ARBA" id="ARBA00009046"/>
    </source>
</evidence>
<evidence type="ECO:0000256" key="4">
    <source>
        <dbReference type="ARBA" id="ARBA00022741"/>
    </source>
</evidence>
<comment type="similarity">
    <text evidence="1">In the N-terminal section; belongs to the CRISPR-associated nuclease Cas3-HD family.</text>
</comment>
<feature type="domain" description="HD Cas3-type" evidence="9">
    <location>
        <begin position="14"/>
        <end position="183"/>
    </location>
</feature>
<dbReference type="GO" id="GO:0003676">
    <property type="term" value="F:nucleic acid binding"/>
    <property type="evidence" value="ECO:0007669"/>
    <property type="project" value="InterPro"/>
</dbReference>
<dbReference type="SUPFAM" id="SSF52540">
    <property type="entry name" value="P-loop containing nucleoside triphosphate hydrolases"/>
    <property type="match status" value="1"/>
</dbReference>
<gene>
    <name evidence="10" type="ORF">SPIRO4BDMA_50622</name>
</gene>
<dbReference type="InterPro" id="IPR027417">
    <property type="entry name" value="P-loop_NTPase"/>
</dbReference>
<dbReference type="Gene3D" id="3.40.50.300">
    <property type="entry name" value="P-loop containing nucleotide triphosphate hydrolases"/>
    <property type="match status" value="1"/>
</dbReference>
<organism evidence="10">
    <name type="scientific">uncultured spirochete</name>
    <dbReference type="NCBI Taxonomy" id="156406"/>
    <lineage>
        <taxon>Bacteria</taxon>
        <taxon>Pseudomonadati</taxon>
        <taxon>Spirochaetota</taxon>
        <taxon>Spirochaetia</taxon>
        <taxon>Spirochaetales</taxon>
        <taxon>environmental samples</taxon>
    </lineage>
</organism>
<dbReference type="AlphaFoldDB" id="A0A3P3XS66"/>
<dbReference type="Pfam" id="PF22590">
    <property type="entry name" value="Cas3-like_C_2"/>
    <property type="match status" value="1"/>
</dbReference>
<dbReference type="GO" id="GO:0005524">
    <property type="term" value="F:ATP binding"/>
    <property type="evidence" value="ECO:0007669"/>
    <property type="project" value="UniProtKB-KW"/>
</dbReference>
<keyword evidence="3" id="KW-0479">Metal-binding</keyword>
<dbReference type="InterPro" id="IPR054712">
    <property type="entry name" value="Cas3-like_dom"/>
</dbReference>
<evidence type="ECO:0000256" key="1">
    <source>
        <dbReference type="ARBA" id="ARBA00006847"/>
    </source>
</evidence>
<keyword evidence="5" id="KW-0378">Hydrolase</keyword>
<dbReference type="GO" id="GO:0046872">
    <property type="term" value="F:metal ion binding"/>
    <property type="evidence" value="ECO:0007669"/>
    <property type="project" value="UniProtKB-KW"/>
</dbReference>
<sequence>MNTKWLAHSVGKKPSVPAQSYSEHIADVVGRVDHNLDHLLKYYNGDVNFFRTTVRTAALYHDLGKLDDENQKVLSQGGSRHLPTNHVDSGTAYLLDKDFVESSLLVYSHHIGLPSIPAEQAKEGLFLRDPELKNITEENLSKYLLRHIESGFDDLVEIQDKQSDWNGLSRRIALSCLVDGDYGDTAKNYGKEFPVSCPKPRWTERLKALDRYVEGLAKDLNVAPERILLRQKLYQASREADTTPSFFACDSPVGTGKTMAVMVHLLRTAIDKNLRHIIVVLPYTNIIKQSVEDYRQALVLPDENPDEVIAEHHHQVDFDEVEVRQLSTLWQAPIIVTTAVQFFETIANNHPSRLRKLHELPGSAVFIDESHAAIPNYLWPQTWTWLNDLGEKWHCYFVLASGSLPRFWELKDLITVPERLPQLICDDLRKEAVRQERERVVPTRHSDILNVDGLIKLVLSQAGPRLVIMNTVQSAAVIAHRLASQIYGENYSIDLETSQVLHLSTALAPIHRDKIVDIVKQRLSLARENYDTNFTLIATSCVEAGVNLSFRSAFRERAGAANLLQVGGRVRRHGENFKPILIDFRIEDDLISHHPTFDISSQVLERLFDEGRVANDSPSDLVTEALRRELMSDTNVQYKRLQKYEEAGDYPAVTDLYRVISGDTKLILVDQEIINKLHEGEKIDPKELVRRSVQMWTSKIGKTCAYQIDGFPDLFGWPEDGYDEFFLGYMKGVLPILQLEEKGFGII</sequence>
<proteinExistence type="inferred from homology"/>
<dbReference type="EMBL" id="FWDO01000005">
    <property type="protein sequence ID" value="SLM19107.1"/>
    <property type="molecule type" value="Genomic_DNA"/>
</dbReference>
<dbReference type="InterPro" id="IPR011545">
    <property type="entry name" value="DEAD/DEAH_box_helicase_dom"/>
</dbReference>
<dbReference type="PROSITE" id="PS51643">
    <property type="entry name" value="HD_CAS3"/>
    <property type="match status" value="1"/>
</dbReference>
<reference evidence="10" key="1">
    <citation type="submission" date="2017-02" db="EMBL/GenBank/DDBJ databases">
        <authorList>
            <person name="Regsiter A."/>
            <person name="William W."/>
        </authorList>
    </citation>
    <scope>NUCLEOTIDE SEQUENCE</scope>
    <source>
        <strain evidence="10">BdmA 4</strain>
    </source>
</reference>
<evidence type="ECO:0000256" key="7">
    <source>
        <dbReference type="ARBA" id="ARBA00022840"/>
    </source>
</evidence>
<dbReference type="GO" id="GO:0051607">
    <property type="term" value="P:defense response to virus"/>
    <property type="evidence" value="ECO:0007669"/>
    <property type="project" value="UniProtKB-KW"/>
</dbReference>
<name>A0A3P3XS66_9SPIR</name>
<evidence type="ECO:0000313" key="10">
    <source>
        <dbReference type="EMBL" id="SLM19107.1"/>
    </source>
</evidence>
<evidence type="ECO:0000256" key="6">
    <source>
        <dbReference type="ARBA" id="ARBA00022806"/>
    </source>
</evidence>
<keyword evidence="7" id="KW-0067">ATP-binding</keyword>
<evidence type="ECO:0000256" key="8">
    <source>
        <dbReference type="ARBA" id="ARBA00023118"/>
    </source>
</evidence>
<dbReference type="GO" id="GO:0016787">
    <property type="term" value="F:hydrolase activity"/>
    <property type="evidence" value="ECO:0007669"/>
    <property type="project" value="UniProtKB-KW"/>
</dbReference>
<keyword evidence="4" id="KW-0547">Nucleotide-binding</keyword>
<evidence type="ECO:0000256" key="5">
    <source>
        <dbReference type="ARBA" id="ARBA00022801"/>
    </source>
</evidence>
<accession>A0A3P3XS66</accession>
<dbReference type="InterPro" id="IPR038257">
    <property type="entry name" value="CRISPR-assoc_Cas3_HD_sf"/>
</dbReference>